<evidence type="ECO:0008006" key="3">
    <source>
        <dbReference type="Google" id="ProtNLM"/>
    </source>
</evidence>
<proteinExistence type="predicted"/>
<organism evidence="1 2">
    <name type="scientific">Oscillibacter hominis</name>
    <dbReference type="NCBI Taxonomy" id="2763056"/>
    <lineage>
        <taxon>Bacteria</taxon>
        <taxon>Bacillati</taxon>
        <taxon>Bacillota</taxon>
        <taxon>Clostridia</taxon>
        <taxon>Eubacteriales</taxon>
        <taxon>Oscillospiraceae</taxon>
        <taxon>Oscillibacter</taxon>
    </lineage>
</organism>
<protein>
    <recommendedName>
        <fullName evidence="3">ParB/Sulfiredoxin domain-containing protein</fullName>
    </recommendedName>
</protein>
<dbReference type="KEGG" id="ohi:H8790_03270"/>
<dbReference type="SUPFAM" id="SSF110849">
    <property type="entry name" value="ParB/Sulfiredoxin"/>
    <property type="match status" value="1"/>
</dbReference>
<sequence length="298" mass="33279">MRNTGIEYTSAERTPTILPELAELLPPLSGEQLAALEKDILQNGCYAPIIVNEDLVVVDGHNRQQICTRHDLPYKMAVFAFDDLLEAKQWALDTQKGRRNLDKWELGKIALKLRPEIEARAKANQGARTDLSATLPEGSAPVDTRKKLAASVGLGERTMGKVMQIDEHAPAAVKEALDKKELSVNQGYQITRQVQDLPEDEQGQAALDLVELEKAKKEIREKDAEIDRQSKIAGVFCKAYEKAVLLTPTEENVRIWVKCTRMTKEEMEDTIQESHELAGVFTSIAGLMEHLLPERGTL</sequence>
<evidence type="ECO:0000313" key="1">
    <source>
        <dbReference type="EMBL" id="QNL45072.1"/>
    </source>
</evidence>
<evidence type="ECO:0000313" key="2">
    <source>
        <dbReference type="Proteomes" id="UP000515960"/>
    </source>
</evidence>
<gene>
    <name evidence="1" type="ORF">H8790_03270</name>
</gene>
<keyword evidence="2" id="KW-1185">Reference proteome</keyword>
<dbReference type="AlphaFoldDB" id="A0A7G9B691"/>
<dbReference type="Gene3D" id="3.90.1530.10">
    <property type="entry name" value="Conserved hypothetical protein from pyrococcus furiosus pfu- 392566-001, ParB domain"/>
    <property type="match status" value="1"/>
</dbReference>
<dbReference type="RefSeq" id="WP_009258903.1">
    <property type="nucleotide sequence ID" value="NZ_CP060490.1"/>
</dbReference>
<dbReference type="Proteomes" id="UP000515960">
    <property type="component" value="Chromosome"/>
</dbReference>
<name>A0A7G9B691_9FIRM</name>
<dbReference type="EMBL" id="CP060490">
    <property type="protein sequence ID" value="QNL45072.1"/>
    <property type="molecule type" value="Genomic_DNA"/>
</dbReference>
<accession>A0A7G9B691</accession>
<dbReference type="InterPro" id="IPR036086">
    <property type="entry name" value="ParB/Sulfiredoxin_sf"/>
</dbReference>
<reference evidence="1 2" key="1">
    <citation type="submission" date="2020-08" db="EMBL/GenBank/DDBJ databases">
        <authorList>
            <person name="Liu C."/>
            <person name="Sun Q."/>
        </authorList>
    </citation>
    <scope>NUCLEOTIDE SEQUENCE [LARGE SCALE GENOMIC DNA]</scope>
    <source>
        <strain evidence="1 2">NSJ-62</strain>
    </source>
</reference>